<name>A0ACD1GMF7_9EURO</name>
<gene>
    <name evidence="1" type="ORF">BO95DRAFT_478873</name>
</gene>
<accession>A0ACD1GMF7</accession>
<protein>
    <submittedName>
        <fullName evidence="1">RTA1-domain-containing protein</fullName>
    </submittedName>
</protein>
<dbReference type="EMBL" id="KZ825314">
    <property type="protein sequence ID" value="RAH50423.1"/>
    <property type="molecule type" value="Genomic_DNA"/>
</dbReference>
<sequence>MDNCTSVTPACPVSATTLGYYPNLGGNIFLLLVFAICALAQIYLGFRYRVRLYSALVFLGCAGEVVGYIGRLMLHANPWSNGGFIIQTLLLIVSPSFLAAALYLTVKTIVLTCGPQFSLLNPKLYTWLFIICDAIGFCTQLAGGGLQATAANGKGLESTVRVGTNIMIAGIAFQAATMAVCGVLTIDYARKAYLHRRQQATYNPLSWTSVSHSGFAGFAGCQTVAFVTILIRCIYRIPEMAGGWGNPMMQDETKFMVLDGTVRISMVAIGAILMTLAFPGFFLPAISSRHARGQHQKTGSRVTEEGLELTKGADGRSW</sequence>
<evidence type="ECO:0000313" key="1">
    <source>
        <dbReference type="EMBL" id="RAH50423.1"/>
    </source>
</evidence>
<dbReference type="Proteomes" id="UP000249057">
    <property type="component" value="Unassembled WGS sequence"/>
</dbReference>
<reference evidence="1" key="1">
    <citation type="submission" date="2018-02" db="EMBL/GenBank/DDBJ databases">
        <title>The genomes of Aspergillus section Nigri reveals drivers in fungal speciation.</title>
        <authorList>
            <consortium name="DOE Joint Genome Institute"/>
            <person name="Vesth T.C."/>
            <person name="Nybo J."/>
            <person name="Theobald S."/>
            <person name="Brandl J."/>
            <person name="Frisvad J.C."/>
            <person name="Nielsen K.F."/>
            <person name="Lyhne E.K."/>
            <person name="Kogle M.E."/>
            <person name="Kuo A."/>
            <person name="Riley R."/>
            <person name="Clum A."/>
            <person name="Nolan M."/>
            <person name="Lipzen A."/>
            <person name="Salamov A."/>
            <person name="Henrissat B."/>
            <person name="Wiebenga A."/>
            <person name="De vries R.P."/>
            <person name="Grigoriev I.V."/>
            <person name="Mortensen U.H."/>
            <person name="Andersen M.R."/>
            <person name="Baker S.E."/>
        </authorList>
    </citation>
    <scope>NUCLEOTIDE SEQUENCE</scope>
    <source>
        <strain evidence="1">CBS 621.78</strain>
    </source>
</reference>
<keyword evidence="2" id="KW-1185">Reference proteome</keyword>
<proteinExistence type="predicted"/>
<evidence type="ECO:0000313" key="2">
    <source>
        <dbReference type="Proteomes" id="UP000249057"/>
    </source>
</evidence>
<organism evidence="1 2">
    <name type="scientific">Aspergillus brunneoviolaceus CBS 621.78</name>
    <dbReference type="NCBI Taxonomy" id="1450534"/>
    <lineage>
        <taxon>Eukaryota</taxon>
        <taxon>Fungi</taxon>
        <taxon>Dikarya</taxon>
        <taxon>Ascomycota</taxon>
        <taxon>Pezizomycotina</taxon>
        <taxon>Eurotiomycetes</taxon>
        <taxon>Eurotiomycetidae</taxon>
        <taxon>Eurotiales</taxon>
        <taxon>Aspergillaceae</taxon>
        <taxon>Aspergillus</taxon>
        <taxon>Aspergillus subgen. Circumdati</taxon>
    </lineage>
</organism>